<accession>A0ABS8RRD2</accession>
<evidence type="ECO:0000313" key="2">
    <source>
        <dbReference type="Proteomes" id="UP000823775"/>
    </source>
</evidence>
<protein>
    <submittedName>
        <fullName evidence="1">Uncharacterized protein</fullName>
    </submittedName>
</protein>
<name>A0ABS8RRD2_DATST</name>
<organism evidence="1 2">
    <name type="scientific">Datura stramonium</name>
    <name type="common">Jimsonweed</name>
    <name type="synonym">Common thornapple</name>
    <dbReference type="NCBI Taxonomy" id="4076"/>
    <lineage>
        <taxon>Eukaryota</taxon>
        <taxon>Viridiplantae</taxon>
        <taxon>Streptophyta</taxon>
        <taxon>Embryophyta</taxon>
        <taxon>Tracheophyta</taxon>
        <taxon>Spermatophyta</taxon>
        <taxon>Magnoliopsida</taxon>
        <taxon>eudicotyledons</taxon>
        <taxon>Gunneridae</taxon>
        <taxon>Pentapetalae</taxon>
        <taxon>asterids</taxon>
        <taxon>lamiids</taxon>
        <taxon>Solanales</taxon>
        <taxon>Solanaceae</taxon>
        <taxon>Solanoideae</taxon>
        <taxon>Datureae</taxon>
        <taxon>Datura</taxon>
    </lineage>
</organism>
<sequence>MDGLGLLQALAVEQLCGFGAACASYSNCLSRDRALLSFGDMMMPDKSCYYKYHYPLYLFIYLKFPFSTIHYGSLGSECPG</sequence>
<reference evidence="1 2" key="1">
    <citation type="journal article" date="2021" name="BMC Genomics">
        <title>Datura genome reveals duplications of psychoactive alkaloid biosynthetic genes and high mutation rate following tissue culture.</title>
        <authorList>
            <person name="Rajewski A."/>
            <person name="Carter-House D."/>
            <person name="Stajich J."/>
            <person name="Litt A."/>
        </authorList>
    </citation>
    <scope>NUCLEOTIDE SEQUENCE [LARGE SCALE GENOMIC DNA]</scope>
    <source>
        <strain evidence="1">AR-01</strain>
    </source>
</reference>
<proteinExistence type="predicted"/>
<dbReference type="Proteomes" id="UP000823775">
    <property type="component" value="Unassembled WGS sequence"/>
</dbReference>
<comment type="caution">
    <text evidence="1">The sequence shown here is derived from an EMBL/GenBank/DDBJ whole genome shotgun (WGS) entry which is preliminary data.</text>
</comment>
<keyword evidence="2" id="KW-1185">Reference proteome</keyword>
<evidence type="ECO:0000313" key="1">
    <source>
        <dbReference type="EMBL" id="MCD7449367.1"/>
    </source>
</evidence>
<dbReference type="EMBL" id="JACEIK010000093">
    <property type="protein sequence ID" value="MCD7449367.1"/>
    <property type="molecule type" value="Genomic_DNA"/>
</dbReference>
<gene>
    <name evidence="1" type="ORF">HAX54_051798</name>
</gene>